<feature type="region of interest" description="Disordered" evidence="1">
    <location>
        <begin position="270"/>
        <end position="323"/>
    </location>
</feature>
<organism evidence="2 3">
    <name type="scientific">Saitoella complicata (strain BCRC 22490 / CBS 7301 / JCM 7358 / NBRC 10748 / NRRL Y-17804)</name>
    <dbReference type="NCBI Taxonomy" id="698492"/>
    <lineage>
        <taxon>Eukaryota</taxon>
        <taxon>Fungi</taxon>
        <taxon>Dikarya</taxon>
        <taxon>Ascomycota</taxon>
        <taxon>Taphrinomycotina</taxon>
        <taxon>Taphrinomycotina incertae sedis</taxon>
        <taxon>Saitoella</taxon>
    </lineage>
</organism>
<name>A0A0E9NIS3_SAICN</name>
<dbReference type="SUPFAM" id="SSF142338">
    <property type="entry name" value="CofD-like"/>
    <property type="match status" value="1"/>
</dbReference>
<dbReference type="Gene3D" id="3.40.50.10680">
    <property type="entry name" value="CofD-like domains"/>
    <property type="match status" value="1"/>
</dbReference>
<dbReference type="Proteomes" id="UP000033140">
    <property type="component" value="Unassembled WGS sequence"/>
</dbReference>
<feature type="region of interest" description="Disordered" evidence="1">
    <location>
        <begin position="1"/>
        <end position="57"/>
    </location>
</feature>
<comment type="caution">
    <text evidence="2">The sequence shown here is derived from an EMBL/GenBank/DDBJ whole genome shotgun (WGS) entry which is preliminary data.</text>
</comment>
<dbReference type="STRING" id="698492.A0A0E9NIS3"/>
<proteinExistence type="predicted"/>
<dbReference type="Pfam" id="PF01933">
    <property type="entry name" value="CofD"/>
    <property type="match status" value="1"/>
</dbReference>
<reference evidence="2 3" key="2">
    <citation type="journal article" date="2014" name="J. Gen. Appl. Microbiol.">
        <title>The early diverging ascomycetous budding yeast Saitoella complicata has three histone deacetylases belonging to the Clr6, Hos2, and Rpd3 lineages.</title>
        <authorList>
            <person name="Nishida H."/>
            <person name="Matsumoto T."/>
            <person name="Kondo S."/>
            <person name="Hamamoto M."/>
            <person name="Yoshikawa H."/>
        </authorList>
    </citation>
    <scope>NUCLEOTIDE SEQUENCE [LARGE SCALE GENOMIC DNA]</scope>
    <source>
        <strain evidence="2 3">NRRL Y-17804</strain>
    </source>
</reference>
<keyword evidence="3" id="KW-1185">Reference proteome</keyword>
<feature type="compositionally biased region" description="Low complexity" evidence="1">
    <location>
        <begin position="30"/>
        <end position="43"/>
    </location>
</feature>
<accession>A0A0E9NIS3</accession>
<dbReference type="CDD" id="cd07187">
    <property type="entry name" value="YvcK_like"/>
    <property type="match status" value="1"/>
</dbReference>
<gene>
    <name evidence="2" type="ORF">G7K_3887-t1</name>
</gene>
<dbReference type="GO" id="GO:0043743">
    <property type="term" value="F:LPPG:FO 2-phospho-L-lactate transferase activity"/>
    <property type="evidence" value="ECO:0007669"/>
    <property type="project" value="InterPro"/>
</dbReference>
<dbReference type="InterPro" id="IPR038136">
    <property type="entry name" value="CofD-like_dom_sf"/>
</dbReference>
<dbReference type="InterPro" id="IPR002882">
    <property type="entry name" value="CofD"/>
</dbReference>
<feature type="compositionally biased region" description="Polar residues" evidence="1">
    <location>
        <begin position="270"/>
        <end position="293"/>
    </location>
</feature>
<dbReference type="PANTHER" id="PTHR31240:SF0">
    <property type="entry name" value="MATERNAL EFFECT EMBRYO ARREST 18"/>
    <property type="match status" value="1"/>
</dbReference>
<evidence type="ECO:0000256" key="1">
    <source>
        <dbReference type="SAM" id="MobiDB-lite"/>
    </source>
</evidence>
<evidence type="ECO:0000313" key="2">
    <source>
        <dbReference type="EMBL" id="GAO49744.1"/>
    </source>
</evidence>
<evidence type="ECO:0000313" key="3">
    <source>
        <dbReference type="Proteomes" id="UP000033140"/>
    </source>
</evidence>
<protein>
    <submittedName>
        <fullName evidence="2">Uncharacterized protein</fullName>
    </submittedName>
</protein>
<dbReference type="PANTHER" id="PTHR31240">
    <property type="entry name" value="MATERNAL EFFECT EMBRYO ARREST 18"/>
    <property type="match status" value="1"/>
</dbReference>
<sequence>MSSPRPHTRNRQRKGSFSSYGHTPHHVQLSDGSGSATPSSPSSLREEVKVEPAAAEEGEEEYAPVRLVVFSGGTACNALTPTLQSLSSSHCTYILPISDNGGSTAEILRVLGGPGIGDIRSRLVRLIPDPPGVGGDAVRVLMSYRLPEADKDRARMEWNELVEGRHALWNGVPSEKRELIRSFFSVVGSEISKRSRPPHNTFDFRNGSIGNLFLTGARLFFGSLESAIFLFASICGVAPYTSVLPVTNTQFAMNIAAILEDGTLIAGQSQISHPTPTHITPRDPSQPSSSTVYDTDEDELAPPGTLRGLVSTPDPHVPTKSSASLALSSPITRIHYISSYGHEILPAPNPKVVRAVEGCTSIIYSIGSLYTSIIPTLVVRGVGRRIKERDVPKVLLLNSTPDRETGGMTATDFLRAIVRACLESQLADTGIVPVTVSLATIDSTPWSSYITHVVYLRESRVRVDVGEIRGRGVECIGIGGRKRREGGPFGVLLSGVYVQYPRYPYHRHQHQHDSPTASLTNNNRDVCALTVYTYTSYSFHSLDVLSRLCERLIVCALATLPTFPGTLLSRAPPPLHPAYTPTYHVCAMHLTCRQLKYSTQLYVRSIILVPSRLRHPFTGVDMLSFDGIPREVAEQFRDVEFDVMKWTPPKLTVHASAPLERAWKSFLTNSLLNEWRRSHIPLPILHNAAAVRFVLNWEYRSIMEEDLLYVAYLFGVGLGRDWVRWREMRCVMRWELRMHAGFCAHRVELEMICFPCLEHDILHNGSGHGAV</sequence>
<dbReference type="AlphaFoldDB" id="A0A0E9NIS3"/>
<reference evidence="2 3" key="3">
    <citation type="journal article" date="2015" name="Genome Announc.">
        <title>Draft Genome Sequence of the Archiascomycetous Yeast Saitoella complicata.</title>
        <authorList>
            <person name="Yamauchi K."/>
            <person name="Kondo S."/>
            <person name="Hamamoto M."/>
            <person name="Takahashi Y."/>
            <person name="Ogura Y."/>
            <person name="Hayashi T."/>
            <person name="Nishida H."/>
        </authorList>
    </citation>
    <scope>NUCLEOTIDE SEQUENCE [LARGE SCALE GENOMIC DNA]</scope>
    <source>
        <strain evidence="2 3">NRRL Y-17804</strain>
    </source>
</reference>
<dbReference type="EMBL" id="BACD03000025">
    <property type="protein sequence ID" value="GAO49744.1"/>
    <property type="molecule type" value="Genomic_DNA"/>
</dbReference>
<reference evidence="2 3" key="1">
    <citation type="journal article" date="2011" name="J. Gen. Appl. Microbiol.">
        <title>Draft genome sequencing of the enigmatic yeast Saitoella complicata.</title>
        <authorList>
            <person name="Nishida H."/>
            <person name="Hamamoto M."/>
            <person name="Sugiyama J."/>
        </authorList>
    </citation>
    <scope>NUCLEOTIDE SEQUENCE [LARGE SCALE GENOMIC DNA]</scope>
    <source>
        <strain evidence="2 3">NRRL Y-17804</strain>
    </source>
</reference>
<feature type="compositionally biased region" description="Basic residues" evidence="1">
    <location>
        <begin position="1"/>
        <end position="14"/>
    </location>
</feature>